<dbReference type="Proteomes" id="UP001596106">
    <property type="component" value="Unassembled WGS sequence"/>
</dbReference>
<evidence type="ECO:0000313" key="2">
    <source>
        <dbReference type="Proteomes" id="UP001596106"/>
    </source>
</evidence>
<sequence length="53" mass="5988">MNNQISLNWKMPILVCPTSHQTGVIRKGETIWCHTELLDSGPLGNPPNWQMAE</sequence>
<gene>
    <name evidence="1" type="ORF">ACFPMF_15625</name>
</gene>
<reference evidence="2" key="1">
    <citation type="journal article" date="2019" name="Int. J. Syst. Evol. Microbiol.">
        <title>The Global Catalogue of Microorganisms (GCM) 10K type strain sequencing project: providing services to taxonomists for standard genome sequencing and annotation.</title>
        <authorList>
            <consortium name="The Broad Institute Genomics Platform"/>
            <consortium name="The Broad Institute Genome Sequencing Center for Infectious Disease"/>
            <person name="Wu L."/>
            <person name="Ma J."/>
        </authorList>
    </citation>
    <scope>NUCLEOTIDE SEQUENCE [LARGE SCALE GENOMIC DNA]</scope>
    <source>
        <strain evidence="2">CCUG 55250</strain>
    </source>
</reference>
<keyword evidence="2" id="KW-1185">Reference proteome</keyword>
<name>A0ABW0II10_9BACT</name>
<dbReference type="RefSeq" id="WP_379846737.1">
    <property type="nucleotide sequence ID" value="NZ_JBHSMA010000004.1"/>
</dbReference>
<accession>A0ABW0II10</accession>
<comment type="caution">
    <text evidence="1">The sequence shown here is derived from an EMBL/GenBank/DDBJ whole genome shotgun (WGS) entry which is preliminary data.</text>
</comment>
<organism evidence="1 2">
    <name type="scientific">Larkinella bovis</name>
    <dbReference type="NCBI Taxonomy" id="683041"/>
    <lineage>
        <taxon>Bacteria</taxon>
        <taxon>Pseudomonadati</taxon>
        <taxon>Bacteroidota</taxon>
        <taxon>Cytophagia</taxon>
        <taxon>Cytophagales</taxon>
        <taxon>Spirosomataceae</taxon>
        <taxon>Larkinella</taxon>
    </lineage>
</organism>
<proteinExistence type="predicted"/>
<protein>
    <submittedName>
        <fullName evidence="1">Uncharacterized protein</fullName>
    </submittedName>
</protein>
<dbReference type="EMBL" id="JBHSMA010000004">
    <property type="protein sequence ID" value="MFC5410752.1"/>
    <property type="molecule type" value="Genomic_DNA"/>
</dbReference>
<evidence type="ECO:0000313" key="1">
    <source>
        <dbReference type="EMBL" id="MFC5410752.1"/>
    </source>
</evidence>